<evidence type="ECO:0000256" key="1">
    <source>
        <dbReference type="ARBA" id="ARBA00008769"/>
    </source>
</evidence>
<protein>
    <recommendedName>
        <fullName evidence="4">Porin</fullName>
    </recommendedName>
</protein>
<dbReference type="Gene3D" id="2.40.160.180">
    <property type="entry name" value="Carbohydrate-selective porin OprB"/>
    <property type="match status" value="1"/>
</dbReference>
<dbReference type="Proteomes" id="UP001597201">
    <property type="component" value="Unassembled WGS sequence"/>
</dbReference>
<comment type="similarity">
    <text evidence="1">Belongs to the OprB family.</text>
</comment>
<dbReference type="EMBL" id="JBHTMY010000003">
    <property type="protein sequence ID" value="MFD1316438.1"/>
    <property type="molecule type" value="Genomic_DNA"/>
</dbReference>
<evidence type="ECO:0000313" key="2">
    <source>
        <dbReference type="EMBL" id="MFD1316438.1"/>
    </source>
</evidence>
<comment type="caution">
    <text evidence="2">The sequence shown here is derived from an EMBL/GenBank/DDBJ whole genome shotgun (WGS) entry which is preliminary data.</text>
</comment>
<accession>A0ABW3Y780</accession>
<sequence length="248" mass="27733">MICFHSLFAQDGELQASVDTNYVDDGQALKERKTLTGNWGGLRTDLKENGFIFKASLTNFYQGMVNGDGNNDFEFGSKFGFTTILNGEKIGLWKGFFAIARMEYNMGQSVNGRGGTLLPVNMALYLPGIDGADRWDMNFYFIQFLSQTDKVVFGKINNIDLSNFSTFNGGLGVRNFYHNAMVSPPNAITVPYVFGAYYMSSNENRDLTLAFYDANSRVNKMGFGDLFEDGVTFFGSYNFVTHFFGKKG</sequence>
<proteinExistence type="inferred from homology"/>
<organism evidence="2 3">
    <name type="scientific">Namhaeicola litoreus</name>
    <dbReference type="NCBI Taxonomy" id="1052145"/>
    <lineage>
        <taxon>Bacteria</taxon>
        <taxon>Pseudomonadati</taxon>
        <taxon>Bacteroidota</taxon>
        <taxon>Flavobacteriia</taxon>
        <taxon>Flavobacteriales</taxon>
        <taxon>Flavobacteriaceae</taxon>
        <taxon>Namhaeicola</taxon>
    </lineage>
</organism>
<keyword evidence="3" id="KW-1185">Reference proteome</keyword>
<name>A0ABW3Y780_9FLAO</name>
<dbReference type="InterPro" id="IPR038673">
    <property type="entry name" value="OprB_sf"/>
</dbReference>
<evidence type="ECO:0008006" key="4">
    <source>
        <dbReference type="Google" id="ProtNLM"/>
    </source>
</evidence>
<evidence type="ECO:0000313" key="3">
    <source>
        <dbReference type="Proteomes" id="UP001597201"/>
    </source>
</evidence>
<reference evidence="3" key="1">
    <citation type="journal article" date="2019" name="Int. J. Syst. Evol. Microbiol.">
        <title>The Global Catalogue of Microorganisms (GCM) 10K type strain sequencing project: providing services to taxonomists for standard genome sequencing and annotation.</title>
        <authorList>
            <consortium name="The Broad Institute Genomics Platform"/>
            <consortium name="The Broad Institute Genome Sequencing Center for Infectious Disease"/>
            <person name="Wu L."/>
            <person name="Ma J."/>
        </authorList>
    </citation>
    <scope>NUCLEOTIDE SEQUENCE [LARGE SCALE GENOMIC DNA]</scope>
    <source>
        <strain evidence="3">CCUG 61485</strain>
    </source>
</reference>
<gene>
    <name evidence="2" type="ORF">ACFQ39_12485</name>
</gene>